<comment type="caution">
    <text evidence="1">The sequence shown here is derived from an EMBL/GenBank/DDBJ whole genome shotgun (WGS) entry which is preliminary data.</text>
</comment>
<protein>
    <recommendedName>
        <fullName evidence="3">Reverse transcriptase zinc-binding domain-containing protein</fullName>
    </recommendedName>
</protein>
<reference evidence="1" key="1">
    <citation type="journal article" date="2023" name="Plant J.">
        <title>The genome of the king protea, Protea cynaroides.</title>
        <authorList>
            <person name="Chang J."/>
            <person name="Duong T.A."/>
            <person name="Schoeman C."/>
            <person name="Ma X."/>
            <person name="Roodt D."/>
            <person name="Barker N."/>
            <person name="Li Z."/>
            <person name="Van de Peer Y."/>
            <person name="Mizrachi E."/>
        </authorList>
    </citation>
    <scope>NUCLEOTIDE SEQUENCE</scope>
    <source>
        <tissue evidence="1">Young leaves</tissue>
    </source>
</reference>
<evidence type="ECO:0000313" key="2">
    <source>
        <dbReference type="Proteomes" id="UP001141806"/>
    </source>
</evidence>
<dbReference type="AlphaFoldDB" id="A0A9Q0L093"/>
<evidence type="ECO:0000313" key="1">
    <source>
        <dbReference type="EMBL" id="KAJ4980153.1"/>
    </source>
</evidence>
<dbReference type="Proteomes" id="UP001141806">
    <property type="component" value="Unassembled WGS sequence"/>
</dbReference>
<accession>A0A9Q0L093</accession>
<sequence>MRRQVPIDPSCRRCWFHIENMDHILLHCPYAWAMWFGLGLTLRISFGVSSFSQWLQSWDHLFASSKGTARKVWSQISFLCWFTSLSRNELYFHAMQWTPSEIIEKPSKVFKEFINVFPLSKETQFIRSSHSWSPLKPGYTKLNSDVAFHGEHHSGCIGFILGILMAIPSLQHHKIFQFLLSLWKRLWRFGQVFLQLLLMDSQI</sequence>
<dbReference type="EMBL" id="JAMYWD010000002">
    <property type="protein sequence ID" value="KAJ4980153.1"/>
    <property type="molecule type" value="Genomic_DNA"/>
</dbReference>
<evidence type="ECO:0008006" key="3">
    <source>
        <dbReference type="Google" id="ProtNLM"/>
    </source>
</evidence>
<dbReference type="OrthoDB" id="1166575at2759"/>
<keyword evidence="2" id="KW-1185">Reference proteome</keyword>
<name>A0A9Q0L093_9MAGN</name>
<proteinExistence type="predicted"/>
<gene>
    <name evidence="1" type="ORF">NE237_010933</name>
</gene>
<organism evidence="1 2">
    <name type="scientific">Protea cynaroides</name>
    <dbReference type="NCBI Taxonomy" id="273540"/>
    <lineage>
        <taxon>Eukaryota</taxon>
        <taxon>Viridiplantae</taxon>
        <taxon>Streptophyta</taxon>
        <taxon>Embryophyta</taxon>
        <taxon>Tracheophyta</taxon>
        <taxon>Spermatophyta</taxon>
        <taxon>Magnoliopsida</taxon>
        <taxon>Proteales</taxon>
        <taxon>Proteaceae</taxon>
        <taxon>Protea</taxon>
    </lineage>
</organism>